<sequence length="682" mass="78028">MMRQNRNSRRGKTNFRNGRLNNDNDKNDGRCYECGKHGHIQAECPELKKKLNRNFQKKKSFGAWSDEEESDHEKIANMCFMAIKENSNEDSGELGLMADKRMDDEEDSCELGLMADERTSEVRLPTCPNCYELQEFVDIALADIERVLNELRKIKRENKDWALKLEVYEIERDMLQDEVNGLQLQLNRLQKSTSHSSVKSNQIVPHISLIRTRNPTTYSYCGKNGHNTNQCRNRIREERGSKIPIILLVSIAESLGTRLTVSGSRTKGDGFGDLNLSVKLILRNLSRLGYLKIVIQNGHQSRWRNSTFGDKSKGNITRVGKVPLISTCDVDKVYMVDELSYNLLGISQLYNDDYEVRFKKHGWFIEDESGKVILSGNRDRNIYTISNVDNLDNQICLASMIDDPWVWHRKLGHASMHTIQKLPKNDLLIGLPKLDFSNDQFCDACQLGKQTCSSFNIKNIVSTTKPLQLMHMDLFGPTRTASIGGRKYVFVILDDFSHFAWVIFLSHKDEALRNFEVFCKKVQCEKGYYISTIKSDYGGEFESRAFENLCNDQGISHNFSSPRSAQQNGVAKAVSTACHIINIWNSKKPNIRYFHPFRCKCFIHNNGKDNLGKLDPKSDEDTNPRPRNEKLPEYEEISIVPKSINTGKITPEQKTDQQDQSTMNLSENQESTTIDPTNSVGK</sequence>
<feature type="coiled-coil region" evidence="2">
    <location>
        <begin position="137"/>
        <end position="192"/>
    </location>
</feature>
<dbReference type="GO" id="GO:0008270">
    <property type="term" value="F:zinc ion binding"/>
    <property type="evidence" value="ECO:0007669"/>
    <property type="project" value="UniProtKB-KW"/>
</dbReference>
<dbReference type="SMART" id="SM00343">
    <property type="entry name" value="ZnF_C2HC"/>
    <property type="match status" value="2"/>
</dbReference>
<dbReference type="SUPFAM" id="SSF57756">
    <property type="entry name" value="Retrovirus zinc finger-like domains"/>
    <property type="match status" value="1"/>
</dbReference>
<dbReference type="InterPro" id="IPR036875">
    <property type="entry name" value="Znf_CCHC_sf"/>
</dbReference>
<feature type="region of interest" description="Disordered" evidence="3">
    <location>
        <begin position="1"/>
        <end position="22"/>
    </location>
</feature>
<keyword evidence="1" id="KW-0479">Metal-binding</keyword>
<dbReference type="PaxDb" id="4097-A0A1S3YQ50"/>
<organism evidence="6">
    <name type="scientific">Nicotiana tabacum</name>
    <name type="common">Common tobacco</name>
    <dbReference type="NCBI Taxonomy" id="4097"/>
    <lineage>
        <taxon>Eukaryota</taxon>
        <taxon>Viridiplantae</taxon>
        <taxon>Streptophyta</taxon>
        <taxon>Embryophyta</taxon>
        <taxon>Tracheophyta</taxon>
        <taxon>Spermatophyta</taxon>
        <taxon>Magnoliopsida</taxon>
        <taxon>eudicotyledons</taxon>
        <taxon>Gunneridae</taxon>
        <taxon>Pentapetalae</taxon>
        <taxon>asterids</taxon>
        <taxon>lamiids</taxon>
        <taxon>Solanales</taxon>
        <taxon>Solanaceae</taxon>
        <taxon>Nicotianoideae</taxon>
        <taxon>Nicotianeae</taxon>
        <taxon>Nicotiana</taxon>
    </lineage>
</organism>
<dbReference type="RefSeq" id="XP_016454258.1">
    <property type="nucleotide sequence ID" value="XM_016598772.1"/>
</dbReference>
<dbReference type="OrthoDB" id="1716327at2759"/>
<proteinExistence type="predicted"/>
<dbReference type="InterPro" id="IPR012337">
    <property type="entry name" value="RNaseH-like_sf"/>
</dbReference>
<feature type="compositionally biased region" description="Basic residues" evidence="3">
    <location>
        <begin position="1"/>
        <end position="13"/>
    </location>
</feature>
<dbReference type="InterPro" id="IPR001878">
    <property type="entry name" value="Znf_CCHC"/>
</dbReference>
<dbReference type="InterPro" id="IPR036397">
    <property type="entry name" value="RNaseH_sf"/>
</dbReference>
<dbReference type="Pfam" id="PF00665">
    <property type="entry name" value="rve"/>
    <property type="match status" value="1"/>
</dbReference>
<dbReference type="GO" id="GO:0003676">
    <property type="term" value="F:nucleic acid binding"/>
    <property type="evidence" value="ECO:0007669"/>
    <property type="project" value="InterPro"/>
</dbReference>
<keyword evidence="2" id="KW-0175">Coiled coil</keyword>
<evidence type="ECO:0000313" key="6">
    <source>
        <dbReference type="RefSeq" id="XP_016454258.1"/>
    </source>
</evidence>
<evidence type="ECO:0000259" key="5">
    <source>
        <dbReference type="PROSITE" id="PS50994"/>
    </source>
</evidence>
<evidence type="ECO:0008006" key="7">
    <source>
        <dbReference type="Google" id="ProtNLM"/>
    </source>
</evidence>
<name>A0A1S3YQ50_TOBAC</name>
<dbReference type="PROSITE" id="PS50994">
    <property type="entry name" value="INTEGRASE"/>
    <property type="match status" value="1"/>
</dbReference>
<feature type="domain" description="Integrase catalytic" evidence="5">
    <location>
        <begin position="462"/>
        <end position="574"/>
    </location>
</feature>
<feature type="region of interest" description="Disordered" evidence="3">
    <location>
        <begin position="610"/>
        <end position="682"/>
    </location>
</feature>
<evidence type="ECO:0000259" key="4">
    <source>
        <dbReference type="PROSITE" id="PS50158"/>
    </source>
</evidence>
<gene>
    <name evidence="6" type="primary">LOC107778502</name>
</gene>
<dbReference type="KEGG" id="nta:107778502"/>
<protein>
    <recommendedName>
        <fullName evidence="7">Retrovirus-related Pol polyprotein from transposon TNT 1-94</fullName>
    </recommendedName>
</protein>
<dbReference type="Gene3D" id="4.10.60.10">
    <property type="entry name" value="Zinc finger, CCHC-type"/>
    <property type="match status" value="1"/>
</dbReference>
<dbReference type="Gene3D" id="3.30.420.10">
    <property type="entry name" value="Ribonuclease H-like superfamily/Ribonuclease H"/>
    <property type="match status" value="1"/>
</dbReference>
<feature type="domain" description="CCHC-type" evidence="4">
    <location>
        <begin position="30"/>
        <end position="46"/>
    </location>
</feature>
<dbReference type="AlphaFoldDB" id="A0A1S3YQ50"/>
<dbReference type="GO" id="GO:0015074">
    <property type="term" value="P:DNA integration"/>
    <property type="evidence" value="ECO:0007669"/>
    <property type="project" value="InterPro"/>
</dbReference>
<dbReference type="STRING" id="4097.A0A1S3YQ50"/>
<evidence type="ECO:0000256" key="1">
    <source>
        <dbReference type="PROSITE-ProRule" id="PRU00047"/>
    </source>
</evidence>
<keyword evidence="1" id="KW-0862">Zinc</keyword>
<dbReference type="SUPFAM" id="SSF53098">
    <property type="entry name" value="Ribonuclease H-like"/>
    <property type="match status" value="1"/>
</dbReference>
<accession>A0A1S3YQ50</accession>
<feature type="compositionally biased region" description="Polar residues" evidence="3">
    <location>
        <begin position="658"/>
        <end position="682"/>
    </location>
</feature>
<feature type="compositionally biased region" description="Basic and acidic residues" evidence="3">
    <location>
        <begin position="610"/>
        <end position="633"/>
    </location>
</feature>
<reference evidence="6" key="1">
    <citation type="submission" date="2025-08" db="UniProtKB">
        <authorList>
            <consortium name="RefSeq"/>
        </authorList>
    </citation>
    <scope>IDENTIFICATION</scope>
</reference>
<keyword evidence="1" id="KW-0863">Zinc-finger</keyword>
<evidence type="ECO:0000256" key="3">
    <source>
        <dbReference type="SAM" id="MobiDB-lite"/>
    </source>
</evidence>
<evidence type="ECO:0000256" key="2">
    <source>
        <dbReference type="SAM" id="Coils"/>
    </source>
</evidence>
<dbReference type="PROSITE" id="PS50158">
    <property type="entry name" value="ZF_CCHC"/>
    <property type="match status" value="1"/>
</dbReference>
<dbReference type="InterPro" id="IPR001584">
    <property type="entry name" value="Integrase_cat-core"/>
</dbReference>
<dbReference type="Pfam" id="PF13976">
    <property type="entry name" value="gag_pre-integrs"/>
    <property type="match status" value="1"/>
</dbReference>
<dbReference type="InterPro" id="IPR039537">
    <property type="entry name" value="Retrotran_Ty1/copia-like"/>
</dbReference>
<dbReference type="PANTHER" id="PTHR42648">
    <property type="entry name" value="TRANSPOSASE, PUTATIVE-RELATED"/>
    <property type="match status" value="1"/>
</dbReference>
<dbReference type="PANTHER" id="PTHR42648:SF32">
    <property type="entry name" value="RIBONUCLEASE H-LIKE DOMAIN, GAG-PRE-INTEGRASE DOMAIN PROTEIN-RELATED"/>
    <property type="match status" value="1"/>
</dbReference>
<dbReference type="InterPro" id="IPR025724">
    <property type="entry name" value="GAG-pre-integrase_dom"/>
</dbReference>